<evidence type="ECO:0000313" key="2">
    <source>
        <dbReference type="EMBL" id="CAL1376699.1"/>
    </source>
</evidence>
<feature type="signal peptide" evidence="1">
    <location>
        <begin position="1"/>
        <end position="20"/>
    </location>
</feature>
<dbReference type="EMBL" id="OZ034816">
    <property type="protein sequence ID" value="CAL1376699.1"/>
    <property type="molecule type" value="Genomic_DNA"/>
</dbReference>
<sequence>MASMMLLVSLVLLVDTDARGKRRLQRGPTTVAARLRGGGEALHGDDEDRESILSPLGFFQQALFNLPSLV</sequence>
<organism evidence="2 3">
    <name type="scientific">Linum trigynum</name>
    <dbReference type="NCBI Taxonomy" id="586398"/>
    <lineage>
        <taxon>Eukaryota</taxon>
        <taxon>Viridiplantae</taxon>
        <taxon>Streptophyta</taxon>
        <taxon>Embryophyta</taxon>
        <taxon>Tracheophyta</taxon>
        <taxon>Spermatophyta</taxon>
        <taxon>Magnoliopsida</taxon>
        <taxon>eudicotyledons</taxon>
        <taxon>Gunneridae</taxon>
        <taxon>Pentapetalae</taxon>
        <taxon>rosids</taxon>
        <taxon>fabids</taxon>
        <taxon>Malpighiales</taxon>
        <taxon>Linaceae</taxon>
        <taxon>Linum</taxon>
    </lineage>
</organism>
<feature type="chain" id="PRO_5043920598" evidence="1">
    <location>
        <begin position="21"/>
        <end position="70"/>
    </location>
</feature>
<accession>A0AAV2DT25</accession>
<dbReference type="Proteomes" id="UP001497516">
    <property type="component" value="Chromosome 3"/>
</dbReference>
<reference evidence="2 3" key="1">
    <citation type="submission" date="2024-04" db="EMBL/GenBank/DDBJ databases">
        <authorList>
            <person name="Fracassetti M."/>
        </authorList>
    </citation>
    <scope>NUCLEOTIDE SEQUENCE [LARGE SCALE GENOMIC DNA]</scope>
</reference>
<gene>
    <name evidence="2" type="ORF">LTRI10_LOCUS18411</name>
</gene>
<name>A0AAV2DT25_9ROSI</name>
<dbReference type="AlphaFoldDB" id="A0AAV2DT25"/>
<proteinExistence type="predicted"/>
<keyword evidence="3" id="KW-1185">Reference proteome</keyword>
<evidence type="ECO:0000313" key="3">
    <source>
        <dbReference type="Proteomes" id="UP001497516"/>
    </source>
</evidence>
<keyword evidence="1" id="KW-0732">Signal</keyword>
<evidence type="ECO:0000256" key="1">
    <source>
        <dbReference type="SAM" id="SignalP"/>
    </source>
</evidence>
<protein>
    <submittedName>
        <fullName evidence="2">Uncharacterized protein</fullName>
    </submittedName>
</protein>